<proteinExistence type="inferred from homology"/>
<keyword evidence="3 10" id="KW-0812">Transmembrane</keyword>
<keyword evidence="14" id="KW-1185">Reference proteome</keyword>
<keyword evidence="8 10" id="KW-0675">Receptor</keyword>
<keyword evidence="11" id="KW-0716">Sensory transduction</keyword>
<feature type="transmembrane region" description="Helical" evidence="11">
    <location>
        <begin position="238"/>
        <end position="256"/>
    </location>
</feature>
<dbReference type="OrthoDB" id="5967130at2759"/>
<dbReference type="CDD" id="cd13954">
    <property type="entry name" value="7tmA_OR"/>
    <property type="match status" value="1"/>
</dbReference>
<evidence type="ECO:0000256" key="7">
    <source>
        <dbReference type="ARBA" id="ARBA00023136"/>
    </source>
</evidence>
<dbReference type="GO" id="GO:0005886">
    <property type="term" value="C:plasma membrane"/>
    <property type="evidence" value="ECO:0007669"/>
    <property type="project" value="UniProtKB-SubCell"/>
</dbReference>
<evidence type="ECO:0000256" key="5">
    <source>
        <dbReference type="ARBA" id="ARBA00022989"/>
    </source>
</evidence>
<evidence type="ECO:0000256" key="3">
    <source>
        <dbReference type="ARBA" id="ARBA00022692"/>
    </source>
</evidence>
<dbReference type="InterPro" id="IPR017452">
    <property type="entry name" value="GPCR_Rhodpsn_7TM"/>
</dbReference>
<dbReference type="GeneTree" id="ENSGT01140000282524"/>
<dbReference type="Ensembl" id="ENSLLET00000046913.1">
    <property type="protein sequence ID" value="ENSLLEP00000045116.1"/>
    <property type="gene ID" value="ENSLLEG00000028623.1"/>
</dbReference>
<dbReference type="InterPro" id="IPR000276">
    <property type="entry name" value="GPCR_Rhodpsn"/>
</dbReference>
<organism evidence="13 14">
    <name type="scientific">Leptobrachium leishanense</name>
    <name type="common">Leishan spiny toad</name>
    <dbReference type="NCBI Taxonomy" id="445787"/>
    <lineage>
        <taxon>Eukaryota</taxon>
        <taxon>Metazoa</taxon>
        <taxon>Chordata</taxon>
        <taxon>Craniata</taxon>
        <taxon>Vertebrata</taxon>
        <taxon>Euteleostomi</taxon>
        <taxon>Amphibia</taxon>
        <taxon>Batrachia</taxon>
        <taxon>Anura</taxon>
        <taxon>Pelobatoidea</taxon>
        <taxon>Megophryidae</taxon>
        <taxon>Leptobrachium</taxon>
    </lineage>
</organism>
<evidence type="ECO:0000256" key="6">
    <source>
        <dbReference type="ARBA" id="ARBA00023040"/>
    </source>
</evidence>
<comment type="similarity">
    <text evidence="10">Belongs to the G-protein coupled receptor 1 family.</text>
</comment>
<dbReference type="PRINTS" id="PR00237">
    <property type="entry name" value="GPCRRHODOPSN"/>
</dbReference>
<evidence type="ECO:0000313" key="13">
    <source>
        <dbReference type="Ensembl" id="ENSLLEP00000045116.1"/>
    </source>
</evidence>
<sequence>MGHLNHTMVTHFFMQGISDDPELQVPIFLLVLFIYLMTVGSNMTLLLLVCLDLQLHTPMYFFLGNLAIVDITSATVSLHHFLIAFMTGNRFVSYVNCFSQMFFFGVFICSELHLLMVMSYDRYVAVCNPLRYTVIMSNRVCFLLAMFCWVSSLLVNVPLIILLSDISCYRSNVINHFVCDPMPLLKLSCSDTSVLEILLFVEGLLFFNTIPSLVTFTPYVFIIVTILKIPTGTGKRKAFYTCSSHLTVVILLYVILNCQYMRPVTEESMDSSKLLSLFNTAAIPILNPLIYSLNNKDVKSALRRRWRYFHKTY</sequence>
<evidence type="ECO:0000256" key="10">
    <source>
        <dbReference type="RuleBase" id="RU000688"/>
    </source>
</evidence>
<keyword evidence="5 11" id="KW-1133">Transmembrane helix</keyword>
<keyword evidence="7 11" id="KW-0472">Membrane</keyword>
<comment type="subcellular location">
    <subcellularLocation>
        <location evidence="1 11">Cell membrane</location>
        <topology evidence="1 11">Multi-pass membrane protein</topology>
    </subcellularLocation>
</comment>
<dbReference type="FunFam" id="1.20.1070.10:FF:000268">
    <property type="entry name" value="Putative olfactory receptor 2I1"/>
    <property type="match status" value="1"/>
</dbReference>
<evidence type="ECO:0000256" key="8">
    <source>
        <dbReference type="ARBA" id="ARBA00023170"/>
    </source>
</evidence>
<protein>
    <recommendedName>
        <fullName evidence="11">Olfactory receptor</fullName>
    </recommendedName>
</protein>
<dbReference type="GO" id="GO:0004984">
    <property type="term" value="F:olfactory receptor activity"/>
    <property type="evidence" value="ECO:0007669"/>
    <property type="project" value="InterPro"/>
</dbReference>
<feature type="transmembrane region" description="Helical" evidence="11">
    <location>
        <begin position="140"/>
        <end position="163"/>
    </location>
</feature>
<evidence type="ECO:0000256" key="11">
    <source>
        <dbReference type="RuleBase" id="RU363047"/>
    </source>
</evidence>
<feature type="domain" description="G-protein coupled receptors family 1 profile" evidence="12">
    <location>
        <begin position="41"/>
        <end position="291"/>
    </location>
</feature>
<keyword evidence="6 10" id="KW-0297">G-protein coupled receptor</keyword>
<dbReference type="Gene3D" id="1.20.1070.10">
    <property type="entry name" value="Rhodopsin 7-helix transmembrane proteins"/>
    <property type="match status" value="1"/>
</dbReference>
<dbReference type="SUPFAM" id="SSF81321">
    <property type="entry name" value="Family A G protein-coupled receptor-like"/>
    <property type="match status" value="1"/>
</dbReference>
<dbReference type="InterPro" id="IPR000725">
    <property type="entry name" value="Olfact_rcpt"/>
</dbReference>
<evidence type="ECO:0000313" key="14">
    <source>
        <dbReference type="Proteomes" id="UP000694569"/>
    </source>
</evidence>
<dbReference type="AlphaFoldDB" id="A0A8C5R0G3"/>
<feature type="transmembrane region" description="Helical" evidence="11">
    <location>
        <begin position="98"/>
        <end position="120"/>
    </location>
</feature>
<evidence type="ECO:0000256" key="9">
    <source>
        <dbReference type="ARBA" id="ARBA00023224"/>
    </source>
</evidence>
<reference evidence="13" key="1">
    <citation type="submission" date="2025-08" db="UniProtKB">
        <authorList>
            <consortium name="Ensembl"/>
        </authorList>
    </citation>
    <scope>IDENTIFICATION</scope>
</reference>
<dbReference type="Proteomes" id="UP000694569">
    <property type="component" value="Unplaced"/>
</dbReference>
<dbReference type="PROSITE" id="PS00237">
    <property type="entry name" value="G_PROTEIN_RECEP_F1_1"/>
    <property type="match status" value="1"/>
</dbReference>
<dbReference type="InterPro" id="IPR050516">
    <property type="entry name" value="Olfactory_GPCR"/>
</dbReference>
<evidence type="ECO:0000256" key="4">
    <source>
        <dbReference type="ARBA" id="ARBA00022725"/>
    </source>
</evidence>
<dbReference type="GO" id="GO:0004930">
    <property type="term" value="F:G protein-coupled receptor activity"/>
    <property type="evidence" value="ECO:0007669"/>
    <property type="project" value="UniProtKB-KW"/>
</dbReference>
<reference evidence="13" key="2">
    <citation type="submission" date="2025-09" db="UniProtKB">
        <authorList>
            <consortium name="Ensembl"/>
        </authorList>
    </citation>
    <scope>IDENTIFICATION</scope>
</reference>
<feature type="transmembrane region" description="Helical" evidence="11">
    <location>
        <begin position="276"/>
        <end position="294"/>
    </location>
</feature>
<evidence type="ECO:0000259" key="12">
    <source>
        <dbReference type="PROSITE" id="PS50262"/>
    </source>
</evidence>
<dbReference type="PROSITE" id="PS50262">
    <property type="entry name" value="G_PROTEIN_RECEP_F1_2"/>
    <property type="match status" value="1"/>
</dbReference>
<dbReference type="Pfam" id="PF13853">
    <property type="entry name" value="7tm_4"/>
    <property type="match status" value="1"/>
</dbReference>
<keyword evidence="4 11" id="KW-0552">Olfaction</keyword>
<keyword evidence="9 10" id="KW-0807">Transducer</keyword>
<keyword evidence="2 11" id="KW-1003">Cell membrane</keyword>
<feature type="transmembrane region" description="Helical" evidence="11">
    <location>
        <begin position="27"/>
        <end position="48"/>
    </location>
</feature>
<name>A0A8C5R0G3_9ANUR</name>
<evidence type="ECO:0000256" key="1">
    <source>
        <dbReference type="ARBA" id="ARBA00004651"/>
    </source>
</evidence>
<dbReference type="PRINTS" id="PR00245">
    <property type="entry name" value="OLFACTORYR"/>
</dbReference>
<feature type="transmembrane region" description="Helical" evidence="11">
    <location>
        <begin position="205"/>
        <end position="226"/>
    </location>
</feature>
<evidence type="ECO:0000256" key="2">
    <source>
        <dbReference type="ARBA" id="ARBA00022475"/>
    </source>
</evidence>
<feature type="transmembrane region" description="Helical" evidence="11">
    <location>
        <begin position="60"/>
        <end position="86"/>
    </location>
</feature>
<accession>A0A8C5R0G3</accession>
<dbReference type="PANTHER" id="PTHR26452">
    <property type="entry name" value="OLFACTORY RECEPTOR"/>
    <property type="match status" value="1"/>
</dbReference>